<name>K7R4Z1_THEOS</name>
<dbReference type="eggNOG" id="COG2250">
    <property type="taxonomic scope" value="Bacteria"/>
</dbReference>
<evidence type="ECO:0000313" key="3">
    <source>
        <dbReference type="Proteomes" id="UP000000211"/>
    </source>
</evidence>
<dbReference type="Pfam" id="PF05168">
    <property type="entry name" value="HEPN"/>
    <property type="match status" value="1"/>
</dbReference>
<gene>
    <name evidence="2" type="ORF">Theos_0961</name>
</gene>
<dbReference type="HOGENOM" id="CLU_123170_2_1_0"/>
<sequence length="133" mass="15044">MDREEYERWLAQAKHTLASAERDAEEGDYDWASFKAQQAGEYALKGLLRGLGQAAHGHSLKRLLSVLEGTGVAIPPELLESAQELDIHYVPARYPDAYPEGSPFEFYNAKRAREALEAARRILTWVEDAWRAL</sequence>
<dbReference type="PATRIC" id="fig|751945.3.peg.955"/>
<dbReference type="Gene3D" id="1.20.120.330">
    <property type="entry name" value="Nucleotidyltransferases domain 2"/>
    <property type="match status" value="1"/>
</dbReference>
<reference evidence="2 3" key="1">
    <citation type="journal article" date="2013" name="Genome Announc.">
        <title>Whole Genome Sequencing of Thermus oshimai JL-2 and Thermus thermophilus JL-18, Incomplete Denitrifiers from the United States Great Basin.</title>
        <authorList>
            <person name="Murugapiran S.K."/>
            <person name="Huntemann M."/>
            <person name="Wei C.L."/>
            <person name="Han J."/>
            <person name="Detter J.C."/>
            <person name="Han C.S."/>
            <person name="Erkkila T.H."/>
            <person name="Teshima H."/>
            <person name="Chen A."/>
            <person name="Kyrpides N."/>
            <person name="Mavrommatis K."/>
            <person name="Markowitz V."/>
            <person name="Szeto E."/>
            <person name="Ivanova N."/>
            <person name="Pagani I."/>
            <person name="Lam J."/>
            <person name="McDonald A.I."/>
            <person name="Dodsworth J.A."/>
            <person name="Pati A."/>
            <person name="Goodwin L."/>
            <person name="Peters L."/>
            <person name="Pitluck S."/>
            <person name="Woyke T."/>
            <person name="Hedlund B.P."/>
        </authorList>
    </citation>
    <scope>NUCLEOTIDE SEQUENCE</scope>
    <source>
        <strain evidence="2 3">JL-2</strain>
    </source>
</reference>
<organism evidence="2 3">
    <name type="scientific">Thermus oshimai JL-2</name>
    <dbReference type="NCBI Taxonomy" id="751945"/>
    <lineage>
        <taxon>Bacteria</taxon>
        <taxon>Thermotogati</taxon>
        <taxon>Deinococcota</taxon>
        <taxon>Deinococci</taxon>
        <taxon>Thermales</taxon>
        <taxon>Thermaceae</taxon>
        <taxon>Thermus</taxon>
    </lineage>
</organism>
<dbReference type="STRING" id="751945.Theos_0961"/>
<dbReference type="KEGG" id="tos:Theos_0961"/>
<dbReference type="AlphaFoldDB" id="K7R4Z1"/>
<evidence type="ECO:0000313" key="2">
    <source>
        <dbReference type="EMBL" id="AFV76014.1"/>
    </source>
</evidence>
<dbReference type="InterPro" id="IPR007842">
    <property type="entry name" value="HEPN_dom"/>
</dbReference>
<dbReference type="EMBL" id="CP003249">
    <property type="protein sequence ID" value="AFV76014.1"/>
    <property type="molecule type" value="Genomic_DNA"/>
</dbReference>
<keyword evidence="3" id="KW-1185">Reference proteome</keyword>
<dbReference type="OrthoDB" id="32815at2"/>
<dbReference type="SUPFAM" id="SSF81593">
    <property type="entry name" value="Nucleotidyltransferase substrate binding subunit/domain"/>
    <property type="match status" value="1"/>
</dbReference>
<dbReference type="PROSITE" id="PS50910">
    <property type="entry name" value="HEPN"/>
    <property type="match status" value="1"/>
</dbReference>
<dbReference type="RefSeq" id="WP_016329205.1">
    <property type="nucleotide sequence ID" value="NC_019386.1"/>
</dbReference>
<protein>
    <recommendedName>
        <fullName evidence="1">HEPN domain-containing protein</fullName>
    </recommendedName>
</protein>
<dbReference type="SMART" id="SM00748">
    <property type="entry name" value="HEPN"/>
    <property type="match status" value="1"/>
</dbReference>
<dbReference type="Proteomes" id="UP000000211">
    <property type="component" value="Chromosome"/>
</dbReference>
<feature type="domain" description="HEPN" evidence="1">
    <location>
        <begin position="10"/>
        <end position="122"/>
    </location>
</feature>
<evidence type="ECO:0000259" key="1">
    <source>
        <dbReference type="PROSITE" id="PS50910"/>
    </source>
</evidence>
<proteinExistence type="predicted"/>
<accession>K7R4Z1</accession>